<comment type="caution">
    <text evidence="1">The sequence shown here is derived from an EMBL/GenBank/DDBJ whole genome shotgun (WGS) entry which is preliminary data.</text>
</comment>
<reference evidence="1" key="1">
    <citation type="submission" date="2006-05" db="EMBL/GenBank/DDBJ databases">
        <title>Annotation of the draft genome assembly of Desulfuromonas acetoxidans DSM 684.</title>
        <authorList>
            <consortium name="US DOE Joint Genome Institute (JGI-ORNL)"/>
            <person name="Larimer F."/>
            <person name="Land M."/>
            <person name="Hauser L."/>
        </authorList>
    </citation>
    <scope>NUCLEOTIDE SEQUENCE [LARGE SCALE GENOMIC DNA]</scope>
    <source>
        <strain evidence="1">DSM 684</strain>
    </source>
</reference>
<reference evidence="1" key="2">
    <citation type="submission" date="2006-05" db="EMBL/GenBank/DDBJ databases">
        <title>Sequencing of the draft genome and assembly of Desulfuromonas acetoxidans DSM 684.</title>
        <authorList>
            <consortium name="US DOE Joint Genome Institute (JGI-PGF)"/>
            <person name="Copeland A."/>
            <person name="Lucas S."/>
            <person name="Lapidus A."/>
            <person name="Barry K."/>
            <person name="Detter J.C."/>
            <person name="Glavina del Rio T."/>
            <person name="Hammon N."/>
            <person name="Israni S."/>
            <person name="Dalin E."/>
            <person name="Tice H."/>
            <person name="Bruce D."/>
            <person name="Pitluck S."/>
            <person name="Richardson P."/>
        </authorList>
    </citation>
    <scope>NUCLEOTIDE SEQUENCE [LARGE SCALE GENOMIC DNA]</scope>
    <source>
        <strain evidence="1">DSM 684</strain>
    </source>
</reference>
<name>Q1K063_DESA6</name>
<evidence type="ECO:0000313" key="2">
    <source>
        <dbReference type="Proteomes" id="UP000005695"/>
    </source>
</evidence>
<dbReference type="EMBL" id="AAEW02000007">
    <property type="protein sequence ID" value="EAT16078.1"/>
    <property type="molecule type" value="Genomic_DNA"/>
</dbReference>
<dbReference type="RefSeq" id="WP_006000014.1">
    <property type="nucleotide sequence ID" value="NZ_AAEW02000007.1"/>
</dbReference>
<proteinExistence type="predicted"/>
<keyword evidence="2" id="KW-1185">Reference proteome</keyword>
<organism evidence="1 2">
    <name type="scientific">Desulfuromonas acetoxidans (strain DSM 684 / 11070)</name>
    <dbReference type="NCBI Taxonomy" id="281689"/>
    <lineage>
        <taxon>Bacteria</taxon>
        <taxon>Pseudomonadati</taxon>
        <taxon>Thermodesulfobacteriota</taxon>
        <taxon>Desulfuromonadia</taxon>
        <taxon>Desulfuromonadales</taxon>
        <taxon>Desulfuromonadaceae</taxon>
        <taxon>Desulfuromonas</taxon>
    </lineage>
</organism>
<evidence type="ECO:0000313" key="1">
    <source>
        <dbReference type="EMBL" id="EAT16078.1"/>
    </source>
</evidence>
<dbReference type="Proteomes" id="UP000005695">
    <property type="component" value="Unassembled WGS sequence"/>
</dbReference>
<protein>
    <submittedName>
        <fullName evidence="1">Uncharacterized protein</fullName>
    </submittedName>
</protein>
<sequence>MERFIHVLTVVFVVALLCGLCILPACTGTNSNKAAELITTDAAKNLLSEAIDAALLPTVEVYLTKHPERAPIVAEVAAAAATEWPQGKTVTLTEIGNVFEQRLAEKTDLSDVARESIMGTLTTLRTVVRSFLNLRGYELPEIVTTDGAALMTQIAAIANSVAAE</sequence>
<gene>
    <name evidence="1" type="ORF">Dace_2379</name>
</gene>
<accession>Q1K063</accession>
<dbReference type="AlphaFoldDB" id="Q1K063"/>